<dbReference type="PRINTS" id="PR00926">
    <property type="entry name" value="MITOCARRIER"/>
</dbReference>
<dbReference type="FunCoup" id="K1WUS6">
    <property type="interactions" value="30"/>
</dbReference>
<dbReference type="GO" id="GO:0090422">
    <property type="term" value="F:thiamine pyrophosphate transmembrane transporter activity"/>
    <property type="evidence" value="ECO:0007669"/>
    <property type="project" value="UniProtKB-ARBA"/>
</dbReference>
<keyword evidence="15" id="KW-1185">Reference proteome</keyword>
<evidence type="ECO:0000256" key="5">
    <source>
        <dbReference type="ARBA" id="ARBA00022448"/>
    </source>
</evidence>
<proteinExistence type="inferred from homology"/>
<keyword evidence="11 12" id="KW-0472">Membrane</keyword>
<evidence type="ECO:0000256" key="3">
    <source>
        <dbReference type="ARBA" id="ARBA00006375"/>
    </source>
</evidence>
<feature type="repeat" description="Solcar" evidence="12">
    <location>
        <begin position="222"/>
        <end position="317"/>
    </location>
</feature>
<evidence type="ECO:0000256" key="13">
    <source>
        <dbReference type="RuleBase" id="RU000488"/>
    </source>
</evidence>
<sequence>MRQGSKSQVVVAGATAGLIARYLSSPSFKSHPHHPRFVIAPLDVVKIRLQLQTHSLSDPLTHLDLRGSPIYKGTLPTLRHILKHEGLTGLWKGNIPAELMYMSYSAIQFTTYRAVSAALQSAFEEHKLPAAAESFVAGASAGAVATTATYPLDLLRTRFAAQGTERIYTSLATSIRDIAAHEGSRGFFRGLGAGVGQIVPYMGIFFSIYEMLRVPMGALQLPFGSGDATAGVVASVLSKTAVFPLDLIRKRLQVQGPTRSRYVHKNIPEYKGVLRTMADIVRNEGRRGLYRGLTVSLFKSAPASAVTMWTYERVLRILIQMEAEKKILGA</sequence>
<dbReference type="Pfam" id="PF00153">
    <property type="entry name" value="Mito_carr"/>
    <property type="match status" value="3"/>
</dbReference>
<comment type="similarity">
    <text evidence="3 13">Belongs to the mitochondrial carrier (TC 2.A.29) family.</text>
</comment>
<keyword evidence="10" id="KW-0496">Mitochondrion</keyword>
<dbReference type="PANTHER" id="PTHR24089">
    <property type="entry name" value="SOLUTE CARRIER FAMILY 25"/>
    <property type="match status" value="1"/>
</dbReference>
<protein>
    <recommendedName>
        <fullName evidence="4">Mitochondrial thiamine pyrophosphate carrier 1</fullName>
    </recommendedName>
</protein>
<keyword evidence="9" id="KW-1133">Transmembrane helix</keyword>
<evidence type="ECO:0000256" key="4">
    <source>
        <dbReference type="ARBA" id="ARBA00021935"/>
    </source>
</evidence>
<evidence type="ECO:0000256" key="10">
    <source>
        <dbReference type="ARBA" id="ARBA00023128"/>
    </source>
</evidence>
<dbReference type="GO" id="GO:0005743">
    <property type="term" value="C:mitochondrial inner membrane"/>
    <property type="evidence" value="ECO:0007669"/>
    <property type="project" value="UniProtKB-SubCell"/>
</dbReference>
<evidence type="ECO:0000256" key="1">
    <source>
        <dbReference type="ARBA" id="ARBA00002238"/>
    </source>
</evidence>
<dbReference type="KEGG" id="mbe:MBM_05280"/>
<dbReference type="InterPro" id="IPR023395">
    <property type="entry name" value="MCP_dom_sf"/>
</dbReference>
<name>K1WUS6_MARBU</name>
<dbReference type="FunFam" id="1.50.40.10:FF:000011">
    <property type="entry name" value="Mitochondrial thiamine pyrophosphate carrier 1"/>
    <property type="match status" value="1"/>
</dbReference>
<keyword evidence="6 12" id="KW-0812">Transmembrane</keyword>
<dbReference type="STRING" id="1072389.K1WUS6"/>
<evidence type="ECO:0000313" key="15">
    <source>
        <dbReference type="Proteomes" id="UP000006753"/>
    </source>
</evidence>
<dbReference type="SUPFAM" id="SSF103506">
    <property type="entry name" value="Mitochondrial carrier"/>
    <property type="match status" value="1"/>
</dbReference>
<keyword evidence="7" id="KW-0677">Repeat</keyword>
<evidence type="ECO:0000256" key="9">
    <source>
        <dbReference type="ARBA" id="ARBA00022989"/>
    </source>
</evidence>
<accession>K1WUS6</accession>
<dbReference type="InterPro" id="IPR018108">
    <property type="entry name" value="MCP_transmembrane"/>
</dbReference>
<gene>
    <name evidence="14" type="ORF">MBM_05280</name>
</gene>
<evidence type="ECO:0000313" key="14">
    <source>
        <dbReference type="EMBL" id="EKD16811.1"/>
    </source>
</evidence>
<evidence type="ECO:0000256" key="8">
    <source>
        <dbReference type="ARBA" id="ARBA00022792"/>
    </source>
</evidence>
<evidence type="ECO:0000256" key="11">
    <source>
        <dbReference type="ARBA" id="ARBA00023136"/>
    </source>
</evidence>
<dbReference type="HOGENOM" id="CLU_015166_10_3_1"/>
<evidence type="ECO:0000256" key="2">
    <source>
        <dbReference type="ARBA" id="ARBA00004448"/>
    </source>
</evidence>
<reference evidence="14 15" key="1">
    <citation type="journal article" date="2012" name="BMC Genomics">
        <title>Sequencing the genome of Marssonina brunnea reveals fungus-poplar co-evolution.</title>
        <authorList>
            <person name="Zhu S."/>
            <person name="Cao Y.-Z."/>
            <person name="Jiang C."/>
            <person name="Tan B.-Y."/>
            <person name="Wang Z."/>
            <person name="Feng S."/>
            <person name="Zhang L."/>
            <person name="Su X.-H."/>
            <person name="Brejova B."/>
            <person name="Vinar T."/>
            <person name="Xu M."/>
            <person name="Wang M.-X."/>
            <person name="Zhang S.-G."/>
            <person name="Huang M.-R."/>
            <person name="Wu R."/>
            <person name="Zhou Y."/>
        </authorList>
    </citation>
    <scope>NUCLEOTIDE SEQUENCE [LARGE SCALE GENOMIC DNA]</scope>
    <source>
        <strain evidence="14 15">MB_m1</strain>
    </source>
</reference>
<feature type="repeat" description="Solcar" evidence="12">
    <location>
        <begin position="129"/>
        <end position="215"/>
    </location>
</feature>
<organism evidence="14 15">
    <name type="scientific">Marssonina brunnea f. sp. multigermtubi (strain MB_m1)</name>
    <name type="common">Marssonina leaf spot fungus</name>
    <dbReference type="NCBI Taxonomy" id="1072389"/>
    <lineage>
        <taxon>Eukaryota</taxon>
        <taxon>Fungi</taxon>
        <taxon>Dikarya</taxon>
        <taxon>Ascomycota</taxon>
        <taxon>Pezizomycotina</taxon>
        <taxon>Leotiomycetes</taxon>
        <taxon>Helotiales</taxon>
        <taxon>Drepanopezizaceae</taxon>
        <taxon>Drepanopeziza</taxon>
    </lineage>
</organism>
<dbReference type="eggNOG" id="KOG0752">
    <property type="taxonomic scope" value="Eukaryota"/>
</dbReference>
<feature type="repeat" description="Solcar" evidence="12">
    <location>
        <begin position="8"/>
        <end position="118"/>
    </location>
</feature>
<dbReference type="InParanoid" id="K1WUS6"/>
<dbReference type="EMBL" id="JH921438">
    <property type="protein sequence ID" value="EKD16811.1"/>
    <property type="molecule type" value="Genomic_DNA"/>
</dbReference>
<comment type="subcellular location">
    <subcellularLocation>
        <location evidence="2">Mitochondrion inner membrane</location>
        <topology evidence="2">Multi-pass membrane protein</topology>
    </subcellularLocation>
</comment>
<evidence type="ECO:0000256" key="7">
    <source>
        <dbReference type="ARBA" id="ARBA00022737"/>
    </source>
</evidence>
<dbReference type="PROSITE" id="PS50920">
    <property type="entry name" value="SOLCAR"/>
    <property type="match status" value="3"/>
</dbReference>
<dbReference type="Proteomes" id="UP000006753">
    <property type="component" value="Unassembled WGS sequence"/>
</dbReference>
<dbReference type="OrthoDB" id="18574at2759"/>
<evidence type="ECO:0000256" key="12">
    <source>
        <dbReference type="PROSITE-ProRule" id="PRU00282"/>
    </source>
</evidence>
<keyword evidence="8" id="KW-0999">Mitochondrion inner membrane</keyword>
<comment type="function">
    <text evidence="1">Mitochondrial transporter that mediates uptake of thiamine pyrophosphate (ThPP) into mitochondria.</text>
</comment>
<dbReference type="AlphaFoldDB" id="K1WUS6"/>
<dbReference type="Gene3D" id="1.50.40.10">
    <property type="entry name" value="Mitochondrial carrier domain"/>
    <property type="match status" value="1"/>
</dbReference>
<keyword evidence="5 13" id="KW-0813">Transport</keyword>
<dbReference type="InterPro" id="IPR002067">
    <property type="entry name" value="MCP"/>
</dbReference>
<dbReference type="OMA" id="LMKCGAG"/>
<evidence type="ECO:0000256" key="6">
    <source>
        <dbReference type="ARBA" id="ARBA00022692"/>
    </source>
</evidence>